<reference evidence="1 2" key="1">
    <citation type="submission" date="2018-07" db="EMBL/GenBank/DDBJ databases">
        <title>Corallincola holothuriorum sp. nov., a new facultative anaerobe isolated from sea cucumber Apostichopus japonicus.</title>
        <authorList>
            <person name="Xia H."/>
        </authorList>
    </citation>
    <scope>NUCLEOTIDE SEQUENCE [LARGE SCALE GENOMIC DNA]</scope>
    <source>
        <strain evidence="1 2">C4</strain>
    </source>
</reference>
<protein>
    <submittedName>
        <fullName evidence="1">DUF465 domain-containing protein</fullName>
    </submittedName>
</protein>
<dbReference type="Proteomes" id="UP000252558">
    <property type="component" value="Unassembled WGS sequence"/>
</dbReference>
<comment type="caution">
    <text evidence="1">The sequence shown here is derived from an EMBL/GenBank/DDBJ whole genome shotgun (WGS) entry which is preliminary data.</text>
</comment>
<organism evidence="1 2">
    <name type="scientific">Corallincola holothuriorum</name>
    <dbReference type="NCBI Taxonomy" id="2282215"/>
    <lineage>
        <taxon>Bacteria</taxon>
        <taxon>Pseudomonadati</taxon>
        <taxon>Pseudomonadota</taxon>
        <taxon>Gammaproteobacteria</taxon>
        <taxon>Alteromonadales</taxon>
        <taxon>Psychromonadaceae</taxon>
        <taxon>Corallincola</taxon>
    </lineage>
</organism>
<dbReference type="Gene3D" id="6.10.280.50">
    <property type="match status" value="1"/>
</dbReference>
<evidence type="ECO:0000313" key="1">
    <source>
        <dbReference type="EMBL" id="RCU45285.1"/>
    </source>
</evidence>
<dbReference type="Pfam" id="PF04325">
    <property type="entry name" value="DUF465"/>
    <property type="match status" value="1"/>
</dbReference>
<dbReference type="InterPro" id="IPR007420">
    <property type="entry name" value="DUF465"/>
</dbReference>
<dbReference type="EMBL" id="QPID01000011">
    <property type="protein sequence ID" value="RCU45285.1"/>
    <property type="molecule type" value="Genomic_DNA"/>
</dbReference>
<proteinExistence type="predicted"/>
<accession>A0A368N6Z1</accession>
<dbReference type="RefSeq" id="WP_114339508.1">
    <property type="nucleotide sequence ID" value="NZ_QPID01000011.1"/>
</dbReference>
<name>A0A368N6Z1_9GAMM</name>
<gene>
    <name evidence="1" type="ORF">DU002_16350</name>
</gene>
<dbReference type="AlphaFoldDB" id="A0A368N6Z1"/>
<keyword evidence="2" id="KW-1185">Reference proteome</keyword>
<sequence length="80" mass="9214">MLGESHSLGHDFPKYQDLIAKLIESDESFAKENKNYNALDKKIRVLELNGAPIDDLAMQQLKHERAEMKDQLYQRLVAAE</sequence>
<dbReference type="InterPro" id="IPR038444">
    <property type="entry name" value="DUF465_sf"/>
</dbReference>
<evidence type="ECO:0000313" key="2">
    <source>
        <dbReference type="Proteomes" id="UP000252558"/>
    </source>
</evidence>
<dbReference type="OrthoDB" id="1263265at2"/>